<accession>A0A1I0KH80</accession>
<protein>
    <submittedName>
        <fullName evidence="1">Uncharacterized protein</fullName>
    </submittedName>
</protein>
<evidence type="ECO:0000313" key="1">
    <source>
        <dbReference type="EMBL" id="SEU24051.1"/>
    </source>
</evidence>
<dbReference type="AlphaFoldDB" id="A0A1I0KH80"/>
<gene>
    <name evidence="1" type="ORF">SAMN05443639_1111</name>
</gene>
<organism evidence="1 2">
    <name type="scientific">Stigmatella erecta</name>
    <dbReference type="NCBI Taxonomy" id="83460"/>
    <lineage>
        <taxon>Bacteria</taxon>
        <taxon>Pseudomonadati</taxon>
        <taxon>Myxococcota</taxon>
        <taxon>Myxococcia</taxon>
        <taxon>Myxococcales</taxon>
        <taxon>Cystobacterineae</taxon>
        <taxon>Archangiaceae</taxon>
        <taxon>Stigmatella</taxon>
    </lineage>
</organism>
<proteinExistence type="predicted"/>
<reference evidence="2" key="1">
    <citation type="submission" date="2016-10" db="EMBL/GenBank/DDBJ databases">
        <authorList>
            <person name="Varghese N."/>
            <person name="Submissions S."/>
        </authorList>
    </citation>
    <scope>NUCLEOTIDE SEQUENCE [LARGE SCALE GENOMIC DNA]</scope>
    <source>
        <strain evidence="2">DSM 16858</strain>
    </source>
</reference>
<name>A0A1I0KH80_9BACT</name>
<dbReference type="Proteomes" id="UP000199181">
    <property type="component" value="Unassembled WGS sequence"/>
</dbReference>
<sequence length="402" mass="41204">MDPNARKVMPYLVGCALPAGASLAWTHPSPEPGADPQGTWAGEAGLCPEWSTQAPSQACLERVSACVLARNNPFGRRVELSLRGQHASNPGAFSLGLQTRPLSHDPASSQPVASLVSCTSTQAGASRNCGWSVDYIGACSPGTQVRVGAGGPLSASCSGAALGSTGSGQAVLRVCGSIASCDDASKLSLSATCGPSVPPVGTFTCPASGYFNVMTALSVSSAQVSATVQVAPPASYRLSEKDVFPVREGAYYGNILDAKALAIEIRVQGGHPVAVDVNTHQVLGPASGASVSGSVYRKMYSCYDAKWLYGAAEATHRVCALPSSGSNCAAQVTGPCLEATQPTFPGSMCTTEDGPQVVGDGDYEGCRSSASELWLNPVTVFLHAPCDVVGPYRNASLCKRLP</sequence>
<keyword evidence="2" id="KW-1185">Reference proteome</keyword>
<evidence type="ECO:0000313" key="2">
    <source>
        <dbReference type="Proteomes" id="UP000199181"/>
    </source>
</evidence>
<dbReference type="EMBL" id="FOIJ01000011">
    <property type="protein sequence ID" value="SEU24051.1"/>
    <property type="molecule type" value="Genomic_DNA"/>
</dbReference>